<name>A0ACC2KYG3_PERAE</name>
<dbReference type="Proteomes" id="UP001234297">
    <property type="component" value="Chromosome 6"/>
</dbReference>
<protein>
    <submittedName>
        <fullName evidence="1">Uncharacterized protein</fullName>
    </submittedName>
</protein>
<evidence type="ECO:0000313" key="2">
    <source>
        <dbReference type="Proteomes" id="UP001234297"/>
    </source>
</evidence>
<accession>A0ACC2KYG3</accession>
<dbReference type="EMBL" id="CM056814">
    <property type="protein sequence ID" value="KAJ8626254.1"/>
    <property type="molecule type" value="Genomic_DNA"/>
</dbReference>
<keyword evidence="2" id="KW-1185">Reference proteome</keyword>
<proteinExistence type="predicted"/>
<evidence type="ECO:0000313" key="1">
    <source>
        <dbReference type="EMBL" id="KAJ8626254.1"/>
    </source>
</evidence>
<comment type="caution">
    <text evidence="1">The sequence shown here is derived from an EMBL/GenBank/DDBJ whole genome shotgun (WGS) entry which is preliminary data.</text>
</comment>
<reference evidence="1 2" key="1">
    <citation type="journal article" date="2022" name="Hortic Res">
        <title>A haplotype resolved chromosomal level avocado genome allows analysis of novel avocado genes.</title>
        <authorList>
            <person name="Nath O."/>
            <person name="Fletcher S.J."/>
            <person name="Hayward A."/>
            <person name="Shaw L.M."/>
            <person name="Masouleh A.K."/>
            <person name="Furtado A."/>
            <person name="Henry R.J."/>
            <person name="Mitter N."/>
        </authorList>
    </citation>
    <scope>NUCLEOTIDE SEQUENCE [LARGE SCALE GENOMIC DNA]</scope>
    <source>
        <strain evidence="2">cv. Hass</strain>
    </source>
</reference>
<sequence>MQKMGTTSKSEEDNQRSFDREIRNMILTLTNRLTQLHSTTKHGSSHRLQDDEIDESSIGIITLAGNNTGATMKADLRDKQDGRGTLPEDQEMQETLGTYANSNYQAVNNSIMLGGSHSSKDPGIHIVVSDYGEEVKEKHKGKESKKKQPLDGENK</sequence>
<gene>
    <name evidence="1" type="ORF">MRB53_019561</name>
</gene>
<organism evidence="1 2">
    <name type="scientific">Persea americana</name>
    <name type="common">Avocado</name>
    <dbReference type="NCBI Taxonomy" id="3435"/>
    <lineage>
        <taxon>Eukaryota</taxon>
        <taxon>Viridiplantae</taxon>
        <taxon>Streptophyta</taxon>
        <taxon>Embryophyta</taxon>
        <taxon>Tracheophyta</taxon>
        <taxon>Spermatophyta</taxon>
        <taxon>Magnoliopsida</taxon>
        <taxon>Magnoliidae</taxon>
        <taxon>Laurales</taxon>
        <taxon>Lauraceae</taxon>
        <taxon>Persea</taxon>
    </lineage>
</organism>